<dbReference type="Proteomes" id="UP001347796">
    <property type="component" value="Unassembled WGS sequence"/>
</dbReference>
<accession>A0AAN8PBR7</accession>
<evidence type="ECO:0000256" key="1">
    <source>
        <dbReference type="SAM" id="Phobius"/>
    </source>
</evidence>
<reference evidence="3 4" key="1">
    <citation type="submission" date="2024-01" db="EMBL/GenBank/DDBJ databases">
        <title>The genome of the rayed Mediterranean limpet Patella caerulea (Linnaeus, 1758).</title>
        <authorList>
            <person name="Anh-Thu Weber A."/>
            <person name="Halstead-Nussloch G."/>
        </authorList>
    </citation>
    <scope>NUCLEOTIDE SEQUENCE [LARGE SCALE GENOMIC DNA]</scope>
    <source>
        <strain evidence="3">AATW-2023a</strain>
        <tissue evidence="3">Whole specimen</tissue>
    </source>
</reference>
<evidence type="ECO:0000256" key="2">
    <source>
        <dbReference type="SAM" id="SignalP"/>
    </source>
</evidence>
<dbReference type="EMBL" id="JAZGQO010000011">
    <property type="protein sequence ID" value="KAK6172559.1"/>
    <property type="molecule type" value="Genomic_DNA"/>
</dbReference>
<feature type="transmembrane region" description="Helical" evidence="1">
    <location>
        <begin position="136"/>
        <end position="154"/>
    </location>
</feature>
<feature type="chain" id="PRO_5043029533" description="Transmembrane protein" evidence="2">
    <location>
        <begin position="23"/>
        <end position="157"/>
    </location>
</feature>
<proteinExistence type="predicted"/>
<comment type="caution">
    <text evidence="3">The sequence shown here is derived from an EMBL/GenBank/DDBJ whole genome shotgun (WGS) entry which is preliminary data.</text>
</comment>
<protein>
    <recommendedName>
        <fullName evidence="5">Transmembrane protein</fullName>
    </recommendedName>
</protein>
<keyword evidence="2" id="KW-0732">Signal</keyword>
<organism evidence="3 4">
    <name type="scientific">Patella caerulea</name>
    <name type="common">Rayed Mediterranean limpet</name>
    <dbReference type="NCBI Taxonomy" id="87958"/>
    <lineage>
        <taxon>Eukaryota</taxon>
        <taxon>Metazoa</taxon>
        <taxon>Spiralia</taxon>
        <taxon>Lophotrochozoa</taxon>
        <taxon>Mollusca</taxon>
        <taxon>Gastropoda</taxon>
        <taxon>Patellogastropoda</taxon>
        <taxon>Patelloidea</taxon>
        <taxon>Patellidae</taxon>
        <taxon>Patella</taxon>
    </lineage>
</organism>
<evidence type="ECO:0000313" key="4">
    <source>
        <dbReference type="Proteomes" id="UP001347796"/>
    </source>
</evidence>
<keyword evidence="1" id="KW-0472">Membrane</keyword>
<sequence>MMKSMLVIFALAVFSFIDVSNGECTAEKGTSCKNTYEGSVNSSTSAADKCTAAYAYGKCLLDAMCSDNATQKTAFTTAVGADLSCSDCKVSEGLNCFTEFCSNKTGLKSCLDSKTCYVEVFKTAYDKYDATCNGCSTVTVSVLMMFLSTLLMFIKNY</sequence>
<keyword evidence="1" id="KW-1133">Transmembrane helix</keyword>
<feature type="signal peptide" evidence="2">
    <location>
        <begin position="1"/>
        <end position="22"/>
    </location>
</feature>
<dbReference type="AlphaFoldDB" id="A0AAN8PBR7"/>
<gene>
    <name evidence="3" type="ORF">SNE40_016190</name>
</gene>
<name>A0AAN8PBR7_PATCE</name>
<keyword evidence="4" id="KW-1185">Reference proteome</keyword>
<keyword evidence="1" id="KW-0812">Transmembrane</keyword>
<evidence type="ECO:0000313" key="3">
    <source>
        <dbReference type="EMBL" id="KAK6172559.1"/>
    </source>
</evidence>
<evidence type="ECO:0008006" key="5">
    <source>
        <dbReference type="Google" id="ProtNLM"/>
    </source>
</evidence>